<keyword evidence="3 8" id="KW-0240">DNA-directed RNA polymerase</keyword>
<dbReference type="EC" id="2.7.7.6" evidence="2"/>
<dbReference type="GO" id="GO:0000428">
    <property type="term" value="C:DNA-directed RNA polymerase complex"/>
    <property type="evidence" value="ECO:0007669"/>
    <property type="project" value="UniProtKB-KW"/>
</dbReference>
<protein>
    <recommendedName>
        <fullName evidence="2">DNA-directed RNA polymerase</fullName>
        <ecNumber evidence="2">2.7.7.6</ecNumber>
    </recommendedName>
</protein>
<sequence length="69" mass="7589">MTSRNTSQDAVEKYGNRYEMVIAASARARELKRGAKPLVHSTSSPIVTALAEIEAGKIDNTYLFKVFGK</sequence>
<dbReference type="GO" id="GO:0006351">
    <property type="term" value="P:DNA-templated transcription"/>
    <property type="evidence" value="ECO:0007669"/>
    <property type="project" value="InterPro"/>
</dbReference>
<dbReference type="EMBL" id="LR796237">
    <property type="protein sequence ID" value="CAB4129787.1"/>
    <property type="molecule type" value="Genomic_DNA"/>
</dbReference>
<name>A0A6J5L9Q8_9CAUD</name>
<comment type="catalytic activity">
    <reaction evidence="7">
        <text>RNA(n) + a ribonucleoside 5'-triphosphate = RNA(n+1) + diphosphate</text>
        <dbReference type="Rhea" id="RHEA:21248"/>
        <dbReference type="Rhea" id="RHEA-COMP:14527"/>
        <dbReference type="Rhea" id="RHEA-COMP:17342"/>
        <dbReference type="ChEBI" id="CHEBI:33019"/>
        <dbReference type="ChEBI" id="CHEBI:61557"/>
        <dbReference type="ChEBI" id="CHEBI:140395"/>
        <dbReference type="EC" id="2.7.7.6"/>
    </reaction>
</comment>
<evidence type="ECO:0000256" key="3">
    <source>
        <dbReference type="ARBA" id="ARBA00022478"/>
    </source>
</evidence>
<evidence type="ECO:0000256" key="2">
    <source>
        <dbReference type="ARBA" id="ARBA00012418"/>
    </source>
</evidence>
<dbReference type="PANTHER" id="PTHR34476:SF1">
    <property type="entry name" value="DNA-DIRECTED RNA POLYMERASE SUBUNIT OMEGA"/>
    <property type="match status" value="1"/>
</dbReference>
<dbReference type="InterPro" id="IPR036161">
    <property type="entry name" value="RPB6/omega-like_sf"/>
</dbReference>
<evidence type="ECO:0000256" key="7">
    <source>
        <dbReference type="ARBA" id="ARBA00048552"/>
    </source>
</evidence>
<keyword evidence="6" id="KW-0804">Transcription</keyword>
<dbReference type="PANTHER" id="PTHR34476">
    <property type="entry name" value="DNA-DIRECTED RNA POLYMERASE SUBUNIT OMEGA"/>
    <property type="match status" value="1"/>
</dbReference>
<evidence type="ECO:0000256" key="5">
    <source>
        <dbReference type="ARBA" id="ARBA00022695"/>
    </source>
</evidence>
<evidence type="ECO:0000256" key="4">
    <source>
        <dbReference type="ARBA" id="ARBA00022679"/>
    </source>
</evidence>
<reference evidence="8" key="1">
    <citation type="submission" date="2020-04" db="EMBL/GenBank/DDBJ databases">
        <authorList>
            <person name="Chiriac C."/>
            <person name="Salcher M."/>
            <person name="Ghai R."/>
            <person name="Kavagutti S V."/>
        </authorList>
    </citation>
    <scope>NUCLEOTIDE SEQUENCE</scope>
</reference>
<dbReference type="Gene3D" id="3.90.940.10">
    <property type="match status" value="1"/>
</dbReference>
<keyword evidence="5" id="KW-0548">Nucleotidyltransferase</keyword>
<proteinExistence type="inferred from homology"/>
<dbReference type="SMART" id="SM01409">
    <property type="entry name" value="RNA_pol_Rpb6"/>
    <property type="match status" value="1"/>
</dbReference>
<dbReference type="SUPFAM" id="SSF63562">
    <property type="entry name" value="RPB6/omega subunit-like"/>
    <property type="match status" value="1"/>
</dbReference>
<evidence type="ECO:0000256" key="1">
    <source>
        <dbReference type="ARBA" id="ARBA00006711"/>
    </source>
</evidence>
<comment type="similarity">
    <text evidence="1">Belongs to the RNA polymerase subunit omega family.</text>
</comment>
<dbReference type="GO" id="GO:0003899">
    <property type="term" value="F:DNA-directed RNA polymerase activity"/>
    <property type="evidence" value="ECO:0007669"/>
    <property type="project" value="UniProtKB-EC"/>
</dbReference>
<evidence type="ECO:0000313" key="8">
    <source>
        <dbReference type="EMBL" id="CAB4129787.1"/>
    </source>
</evidence>
<dbReference type="NCBIfam" id="TIGR00690">
    <property type="entry name" value="rpoZ"/>
    <property type="match status" value="1"/>
</dbReference>
<organism evidence="8">
    <name type="scientific">uncultured Caudovirales phage</name>
    <dbReference type="NCBI Taxonomy" id="2100421"/>
    <lineage>
        <taxon>Viruses</taxon>
        <taxon>Duplodnaviria</taxon>
        <taxon>Heunggongvirae</taxon>
        <taxon>Uroviricota</taxon>
        <taxon>Caudoviricetes</taxon>
        <taxon>Peduoviridae</taxon>
        <taxon>Maltschvirus</taxon>
        <taxon>Maltschvirus maltsch</taxon>
    </lineage>
</organism>
<dbReference type="HAMAP" id="MF_00366">
    <property type="entry name" value="RNApol_bact_RpoZ"/>
    <property type="match status" value="1"/>
</dbReference>
<accession>A0A6J5L9Q8</accession>
<evidence type="ECO:0000256" key="6">
    <source>
        <dbReference type="ARBA" id="ARBA00023163"/>
    </source>
</evidence>
<gene>
    <name evidence="8" type="ORF">UFOVP116_115</name>
</gene>
<dbReference type="GO" id="GO:0003677">
    <property type="term" value="F:DNA binding"/>
    <property type="evidence" value="ECO:0007669"/>
    <property type="project" value="InterPro"/>
</dbReference>
<keyword evidence="4" id="KW-0808">Transferase</keyword>
<dbReference type="InterPro" id="IPR006110">
    <property type="entry name" value="Pol_omega/Rpo6/RPB6"/>
</dbReference>
<dbReference type="Pfam" id="PF01192">
    <property type="entry name" value="RNA_pol_Rpb6"/>
    <property type="match status" value="1"/>
</dbReference>
<dbReference type="InterPro" id="IPR003716">
    <property type="entry name" value="DNA-dir_RNA_pol_omega"/>
</dbReference>